<protein>
    <recommendedName>
        <fullName evidence="6">TNFR-Cys domain-containing protein</fullName>
    </recommendedName>
</protein>
<name>A0A8W8KAR7_MAGGI</name>
<keyword evidence="3" id="KW-0732">Signal</keyword>
<dbReference type="EnsemblMetazoa" id="G22710.4">
    <property type="protein sequence ID" value="G22710.4:cds"/>
    <property type="gene ID" value="G22710"/>
</dbReference>
<keyword evidence="2" id="KW-0472">Membrane</keyword>
<evidence type="ECO:0000256" key="3">
    <source>
        <dbReference type="SAM" id="SignalP"/>
    </source>
</evidence>
<dbReference type="AlphaFoldDB" id="A0A8W8KAR7"/>
<reference evidence="4" key="1">
    <citation type="submission" date="2022-08" db="UniProtKB">
        <authorList>
            <consortium name="EnsemblMetazoa"/>
        </authorList>
    </citation>
    <scope>IDENTIFICATION</scope>
    <source>
        <strain evidence="4">05x7-T-G4-1.051#20</strain>
    </source>
</reference>
<evidence type="ECO:0000256" key="2">
    <source>
        <dbReference type="SAM" id="Phobius"/>
    </source>
</evidence>
<evidence type="ECO:0000256" key="1">
    <source>
        <dbReference type="SAM" id="MobiDB-lite"/>
    </source>
</evidence>
<dbReference type="EnsemblMetazoa" id="G22710.2">
    <property type="protein sequence ID" value="G22710.2:cds"/>
    <property type="gene ID" value="G22710"/>
</dbReference>
<dbReference type="EnsemblMetazoa" id="G22710.1">
    <property type="protein sequence ID" value="G22710.1:cds"/>
    <property type="gene ID" value="G22710"/>
</dbReference>
<evidence type="ECO:0000313" key="5">
    <source>
        <dbReference type="Proteomes" id="UP000005408"/>
    </source>
</evidence>
<keyword evidence="5" id="KW-1185">Reference proteome</keyword>
<evidence type="ECO:0000313" key="4">
    <source>
        <dbReference type="EnsemblMetazoa" id="G22710.2:cds"/>
    </source>
</evidence>
<keyword evidence="2" id="KW-1133">Transmembrane helix</keyword>
<proteinExistence type="predicted"/>
<feature type="transmembrane region" description="Helical" evidence="2">
    <location>
        <begin position="110"/>
        <end position="131"/>
    </location>
</feature>
<dbReference type="Proteomes" id="UP000005408">
    <property type="component" value="Unassembled WGS sequence"/>
</dbReference>
<sequence length="260" mass="29556">MAHILINLFIVPFCVYCKEATEPVDPKCFVPGKQEKRCCSDYRTIDAKCYACIGSFGMECVKPCPSGYHGIQCSEKCLCDECHRTTGACPNLTITTEIERHAKEKCYNQVIIILLSGCIVSLLVLLVTVVVKRKTTSFDHYQHGLVNIDTTSAGYSTAENQTYLECDPTKMIEIKYIDNQMEELRNSESRSEHYVSVTSKFNPKEDDKRPPRSDVWKTIKEDVKKNKEKKSVMRILSKRFSLSNTSDKCSYMSVVDQTPP</sequence>
<evidence type="ECO:0008006" key="6">
    <source>
        <dbReference type="Google" id="ProtNLM"/>
    </source>
</evidence>
<feature type="signal peptide" evidence="3">
    <location>
        <begin position="1"/>
        <end position="20"/>
    </location>
</feature>
<feature type="chain" id="PRO_5042431284" description="TNFR-Cys domain-containing protein" evidence="3">
    <location>
        <begin position="21"/>
        <end position="260"/>
    </location>
</feature>
<accession>A0A8W8KAR7</accession>
<feature type="region of interest" description="Disordered" evidence="1">
    <location>
        <begin position="187"/>
        <end position="213"/>
    </location>
</feature>
<organism evidence="4 5">
    <name type="scientific">Magallana gigas</name>
    <name type="common">Pacific oyster</name>
    <name type="synonym">Crassostrea gigas</name>
    <dbReference type="NCBI Taxonomy" id="29159"/>
    <lineage>
        <taxon>Eukaryota</taxon>
        <taxon>Metazoa</taxon>
        <taxon>Spiralia</taxon>
        <taxon>Lophotrochozoa</taxon>
        <taxon>Mollusca</taxon>
        <taxon>Bivalvia</taxon>
        <taxon>Autobranchia</taxon>
        <taxon>Pteriomorphia</taxon>
        <taxon>Ostreida</taxon>
        <taxon>Ostreoidea</taxon>
        <taxon>Ostreidae</taxon>
        <taxon>Magallana</taxon>
    </lineage>
</organism>
<feature type="compositionally biased region" description="Basic and acidic residues" evidence="1">
    <location>
        <begin position="202"/>
        <end position="213"/>
    </location>
</feature>
<keyword evidence="2" id="KW-0812">Transmembrane</keyword>